<dbReference type="Proteomes" id="UP001597460">
    <property type="component" value="Unassembled WGS sequence"/>
</dbReference>
<name>A0ABW5JPA5_9BACT</name>
<accession>A0ABW5JPA5</accession>
<sequence length="444" mass="50816">MANQKNVLMIAPYFVPRRRVGAIRPFKFSTHLHEFGWSPTLIAIKSDTGSLTNLEEELLKTVQVHELETPLDRTHKSGGQLGESGAESSPSISKIITENVSSFIDRNFPIDTWLPFFYTRYNHIREIAREANPDVIFSTGDPWSAHWVAQKLKKDLSLPWVADFRDPWTLSNVSLKERTTFSSAMDRYWERKVMKTADWLTFTSRNTCSLYQGEYPFITDKSSTIYNAYDYALYEAAREKYELLNMEDQNLNIIFWGKFRKLSPVDGVIEILKAVEITNPDLVKNIKIHSFGEISEADIELARGEGFEEQFIAHEPMPPESALSVLNQADIQLVSTAMERKDIIPAKLWDYLAANPPILSIAPNPEIRQILEETKSGKQYDLRKDIDRLVEVLVQCVNAKRNGIPIPLERAKSDQDFKLYDAGSITKQLSELFEHLTSDKPHVS</sequence>
<dbReference type="GO" id="GO:0016757">
    <property type="term" value="F:glycosyltransferase activity"/>
    <property type="evidence" value="ECO:0007669"/>
    <property type="project" value="UniProtKB-KW"/>
</dbReference>
<evidence type="ECO:0000313" key="2">
    <source>
        <dbReference type="EMBL" id="MFD2533389.1"/>
    </source>
</evidence>
<dbReference type="Pfam" id="PF13439">
    <property type="entry name" value="Glyco_transf_4"/>
    <property type="match status" value="1"/>
</dbReference>
<dbReference type="InterPro" id="IPR028098">
    <property type="entry name" value="Glyco_trans_4-like_N"/>
</dbReference>
<evidence type="ECO:0000313" key="3">
    <source>
        <dbReference type="Proteomes" id="UP001597460"/>
    </source>
</evidence>
<dbReference type="Gene3D" id="3.40.50.2000">
    <property type="entry name" value="Glycogen Phosphorylase B"/>
    <property type="match status" value="2"/>
</dbReference>
<keyword evidence="3" id="KW-1185">Reference proteome</keyword>
<feature type="domain" description="Glycosyltransferase subfamily 4-like N-terminal" evidence="1">
    <location>
        <begin position="98"/>
        <end position="230"/>
    </location>
</feature>
<dbReference type="EMBL" id="JBHULI010000025">
    <property type="protein sequence ID" value="MFD2533389.1"/>
    <property type="molecule type" value="Genomic_DNA"/>
</dbReference>
<reference evidence="3" key="1">
    <citation type="journal article" date="2019" name="Int. J. Syst. Evol. Microbiol.">
        <title>The Global Catalogue of Microorganisms (GCM) 10K type strain sequencing project: providing services to taxonomists for standard genome sequencing and annotation.</title>
        <authorList>
            <consortium name="The Broad Institute Genomics Platform"/>
            <consortium name="The Broad Institute Genome Sequencing Center for Infectious Disease"/>
            <person name="Wu L."/>
            <person name="Ma J."/>
        </authorList>
    </citation>
    <scope>NUCLEOTIDE SEQUENCE [LARGE SCALE GENOMIC DNA]</scope>
    <source>
        <strain evidence="3">KCTC 52042</strain>
    </source>
</reference>
<protein>
    <submittedName>
        <fullName evidence="2">Glycosyltransferase</fullName>
        <ecNumber evidence="2">2.4.-.-</ecNumber>
    </submittedName>
</protein>
<gene>
    <name evidence="2" type="ORF">ACFSVN_13120</name>
</gene>
<dbReference type="EC" id="2.4.-.-" evidence="2"/>
<evidence type="ECO:0000259" key="1">
    <source>
        <dbReference type="Pfam" id="PF13439"/>
    </source>
</evidence>
<comment type="caution">
    <text evidence="2">The sequence shown here is derived from an EMBL/GenBank/DDBJ whole genome shotgun (WGS) entry which is preliminary data.</text>
</comment>
<keyword evidence="2" id="KW-0328">Glycosyltransferase</keyword>
<keyword evidence="2" id="KW-0808">Transferase</keyword>
<proteinExistence type="predicted"/>
<dbReference type="SUPFAM" id="SSF53756">
    <property type="entry name" value="UDP-Glycosyltransferase/glycogen phosphorylase"/>
    <property type="match status" value="1"/>
</dbReference>
<organism evidence="2 3">
    <name type="scientific">Gracilimonas halophila</name>
    <dbReference type="NCBI Taxonomy" id="1834464"/>
    <lineage>
        <taxon>Bacteria</taxon>
        <taxon>Pseudomonadati</taxon>
        <taxon>Balneolota</taxon>
        <taxon>Balneolia</taxon>
        <taxon>Balneolales</taxon>
        <taxon>Balneolaceae</taxon>
        <taxon>Gracilimonas</taxon>
    </lineage>
</organism>